<reference evidence="1" key="1">
    <citation type="submission" date="2020-05" db="EMBL/GenBank/DDBJ databases">
        <authorList>
            <person name="Chiriac C."/>
            <person name="Salcher M."/>
            <person name="Ghai R."/>
            <person name="Kavagutti S V."/>
        </authorList>
    </citation>
    <scope>NUCLEOTIDE SEQUENCE</scope>
</reference>
<organism evidence="1">
    <name type="scientific">uncultured Caudovirales phage</name>
    <dbReference type="NCBI Taxonomy" id="2100421"/>
    <lineage>
        <taxon>Viruses</taxon>
        <taxon>Duplodnaviria</taxon>
        <taxon>Heunggongvirae</taxon>
        <taxon>Uroviricota</taxon>
        <taxon>Caudoviricetes</taxon>
        <taxon>Peduoviridae</taxon>
        <taxon>Maltschvirus</taxon>
        <taxon>Maltschvirus maltsch</taxon>
    </lineage>
</organism>
<evidence type="ECO:0000313" key="1">
    <source>
        <dbReference type="EMBL" id="CAB4222067.1"/>
    </source>
</evidence>
<gene>
    <name evidence="1" type="ORF">UFOVP1648_16</name>
</gene>
<name>A0A6J5T662_9CAUD</name>
<proteinExistence type="predicted"/>
<dbReference type="EMBL" id="LR797520">
    <property type="protein sequence ID" value="CAB4222067.1"/>
    <property type="molecule type" value="Genomic_DNA"/>
</dbReference>
<sequence>MSFNMDDYVDVAERIRLVKELYPEATFRPANPLEPFKIVEIAGATYIAYTAALYRDPFDACPAIACAWEEVPGKTPYTKGSELMNAETSAWGRCAIALGIPSKKIASMEEVKARQSTPPPNVSPIKKTEQEIYDPWATTPVVKVTESYDAWHCVHGERKKIDGEKNGREFYGMGCIKTINSGEQCQTNWFVLNAEGHWVPKIASVK</sequence>
<accession>A0A6J5T662</accession>
<protein>
    <submittedName>
        <fullName evidence="1">Uncharacterized protein</fullName>
    </submittedName>
</protein>